<keyword evidence="4" id="KW-0808">Transferase</keyword>
<organism evidence="4 5">
    <name type="scientific">Elysia marginata</name>
    <dbReference type="NCBI Taxonomy" id="1093978"/>
    <lineage>
        <taxon>Eukaryota</taxon>
        <taxon>Metazoa</taxon>
        <taxon>Spiralia</taxon>
        <taxon>Lophotrochozoa</taxon>
        <taxon>Mollusca</taxon>
        <taxon>Gastropoda</taxon>
        <taxon>Heterobranchia</taxon>
        <taxon>Euthyneura</taxon>
        <taxon>Panpulmonata</taxon>
        <taxon>Sacoglossa</taxon>
        <taxon>Placobranchoidea</taxon>
        <taxon>Plakobranchidae</taxon>
        <taxon>Elysia</taxon>
    </lineage>
</organism>
<dbReference type="InterPro" id="IPR020635">
    <property type="entry name" value="Tyr_kinase_cat_dom"/>
</dbReference>
<reference evidence="4 5" key="1">
    <citation type="journal article" date="2021" name="Elife">
        <title>Chloroplast acquisition without the gene transfer in kleptoplastic sea slugs, Plakobranchus ocellatus.</title>
        <authorList>
            <person name="Maeda T."/>
            <person name="Takahashi S."/>
            <person name="Yoshida T."/>
            <person name="Shimamura S."/>
            <person name="Takaki Y."/>
            <person name="Nagai Y."/>
            <person name="Toyoda A."/>
            <person name="Suzuki Y."/>
            <person name="Arimoto A."/>
            <person name="Ishii H."/>
            <person name="Satoh N."/>
            <person name="Nishiyama T."/>
            <person name="Hasebe M."/>
            <person name="Maruyama T."/>
            <person name="Minagawa J."/>
            <person name="Obokata J."/>
            <person name="Shigenobu S."/>
        </authorList>
    </citation>
    <scope>NUCLEOTIDE SEQUENCE [LARGE SCALE GENOMIC DNA]</scope>
</reference>
<dbReference type="PRINTS" id="PR00109">
    <property type="entry name" value="TYRKINASE"/>
</dbReference>
<proteinExistence type="predicted"/>
<feature type="domain" description="Protein kinase" evidence="3">
    <location>
        <begin position="1"/>
        <end position="115"/>
    </location>
</feature>
<keyword evidence="4" id="KW-0418">Kinase</keyword>
<dbReference type="InterPro" id="IPR050198">
    <property type="entry name" value="Non-receptor_tyrosine_kinases"/>
</dbReference>
<evidence type="ECO:0000313" key="4">
    <source>
        <dbReference type="EMBL" id="GFR59370.1"/>
    </source>
</evidence>
<dbReference type="PROSITE" id="PS50011">
    <property type="entry name" value="PROTEIN_KINASE_DOM"/>
    <property type="match status" value="1"/>
</dbReference>
<dbReference type="GO" id="GO:0004713">
    <property type="term" value="F:protein tyrosine kinase activity"/>
    <property type="evidence" value="ECO:0007669"/>
    <property type="project" value="InterPro"/>
</dbReference>
<dbReference type="Pfam" id="PF07714">
    <property type="entry name" value="PK_Tyr_Ser-Thr"/>
    <property type="match status" value="1"/>
</dbReference>
<comment type="caution">
    <text evidence="4">The sequence shown here is derived from an EMBL/GenBank/DDBJ whole genome shotgun (WGS) entry which is preliminary data.</text>
</comment>
<keyword evidence="2" id="KW-0067">ATP-binding</keyword>
<dbReference type="EMBL" id="BMAT01010711">
    <property type="protein sequence ID" value="GFR59370.1"/>
    <property type="molecule type" value="Genomic_DNA"/>
</dbReference>
<dbReference type="InterPro" id="IPR000719">
    <property type="entry name" value="Prot_kinase_dom"/>
</dbReference>
<dbReference type="GO" id="GO:0005524">
    <property type="term" value="F:ATP binding"/>
    <property type="evidence" value="ECO:0007669"/>
    <property type="project" value="UniProtKB-KW"/>
</dbReference>
<evidence type="ECO:0000256" key="2">
    <source>
        <dbReference type="ARBA" id="ARBA00022840"/>
    </source>
</evidence>
<dbReference type="Proteomes" id="UP000762676">
    <property type="component" value="Unassembled WGS sequence"/>
</dbReference>
<evidence type="ECO:0000256" key="1">
    <source>
        <dbReference type="ARBA" id="ARBA00022741"/>
    </source>
</evidence>
<dbReference type="SMART" id="SM00219">
    <property type="entry name" value="TyrKc"/>
    <property type="match status" value="1"/>
</dbReference>
<evidence type="ECO:0000259" key="3">
    <source>
        <dbReference type="PROSITE" id="PS50011"/>
    </source>
</evidence>
<dbReference type="SUPFAM" id="SSF56112">
    <property type="entry name" value="Protein kinase-like (PK-like)"/>
    <property type="match status" value="1"/>
</dbReference>
<dbReference type="InterPro" id="IPR011009">
    <property type="entry name" value="Kinase-like_dom_sf"/>
</dbReference>
<accession>A0AAV4EFC6</accession>
<dbReference type="AlphaFoldDB" id="A0AAV4EFC6"/>
<name>A0AAV4EFC6_9GAST</name>
<dbReference type="Gene3D" id="1.10.510.10">
    <property type="entry name" value="Transferase(Phosphotransferase) domain 1"/>
    <property type="match status" value="1"/>
</dbReference>
<evidence type="ECO:0000313" key="5">
    <source>
        <dbReference type="Proteomes" id="UP000762676"/>
    </source>
</evidence>
<dbReference type="PANTHER" id="PTHR24418">
    <property type="entry name" value="TYROSINE-PROTEIN KINASE"/>
    <property type="match status" value="1"/>
</dbReference>
<protein>
    <submittedName>
        <fullName evidence="4">Tyrosine-protein kinase</fullName>
    </submittedName>
</protein>
<keyword evidence="1" id="KW-0547">Nucleotide-binding</keyword>
<dbReference type="InterPro" id="IPR001245">
    <property type="entry name" value="Ser-Thr/Tyr_kinase_cat_dom"/>
</dbReference>
<gene>
    <name evidence="4" type="ORF">ElyMa_005384300</name>
</gene>
<sequence length="115" mass="13466">MSREEQEYTVSTGMKQIPVKWTAPEALNYGKYTSLCDVWSFGVLMWEIFSCGKSPYTGMTNSRAREWIEEDQVYKLMRKCWEYHDEDRPHFSSISKTLTAYVRKLDKLDASTGKS</sequence>
<keyword evidence="5" id="KW-1185">Reference proteome</keyword>